<dbReference type="SMART" id="SM00184">
    <property type="entry name" value="RING"/>
    <property type="match status" value="1"/>
</dbReference>
<name>A0A8J8SYV9_HALGN</name>
<evidence type="ECO:0000313" key="6">
    <source>
        <dbReference type="EMBL" id="TNV75932.1"/>
    </source>
</evidence>
<organism evidence="6 7">
    <name type="scientific">Halteria grandinella</name>
    <dbReference type="NCBI Taxonomy" id="5974"/>
    <lineage>
        <taxon>Eukaryota</taxon>
        <taxon>Sar</taxon>
        <taxon>Alveolata</taxon>
        <taxon>Ciliophora</taxon>
        <taxon>Intramacronucleata</taxon>
        <taxon>Spirotrichea</taxon>
        <taxon>Stichotrichia</taxon>
        <taxon>Sporadotrichida</taxon>
        <taxon>Halteriidae</taxon>
        <taxon>Halteria</taxon>
    </lineage>
</organism>
<proteinExistence type="predicted"/>
<dbReference type="Gene3D" id="3.30.40.10">
    <property type="entry name" value="Zinc/RING finger domain, C3HC4 (zinc finger)"/>
    <property type="match status" value="1"/>
</dbReference>
<dbReference type="Pfam" id="PF13639">
    <property type="entry name" value="zf-RING_2"/>
    <property type="match status" value="1"/>
</dbReference>
<dbReference type="Proteomes" id="UP000785679">
    <property type="component" value="Unassembled WGS sequence"/>
</dbReference>
<evidence type="ECO:0000256" key="1">
    <source>
        <dbReference type="ARBA" id="ARBA00022723"/>
    </source>
</evidence>
<dbReference type="PANTHER" id="PTHR45931:SF3">
    <property type="entry name" value="RING ZINC FINGER-CONTAINING PROTEIN"/>
    <property type="match status" value="1"/>
</dbReference>
<dbReference type="PROSITE" id="PS50089">
    <property type="entry name" value="ZF_RING_2"/>
    <property type="match status" value="1"/>
</dbReference>
<gene>
    <name evidence="6" type="ORF">FGO68_gene10674</name>
</gene>
<evidence type="ECO:0000256" key="2">
    <source>
        <dbReference type="ARBA" id="ARBA00022771"/>
    </source>
</evidence>
<keyword evidence="2 4" id="KW-0863">Zinc-finger</keyword>
<dbReference type="PANTHER" id="PTHR45931">
    <property type="entry name" value="SI:CH211-59O9.10"/>
    <property type="match status" value="1"/>
</dbReference>
<evidence type="ECO:0000313" key="7">
    <source>
        <dbReference type="Proteomes" id="UP000785679"/>
    </source>
</evidence>
<dbReference type="GO" id="GO:0005634">
    <property type="term" value="C:nucleus"/>
    <property type="evidence" value="ECO:0007669"/>
    <property type="project" value="TreeGrafter"/>
</dbReference>
<keyword evidence="1" id="KW-0479">Metal-binding</keyword>
<keyword evidence="3" id="KW-0862">Zinc</keyword>
<reference evidence="6" key="1">
    <citation type="submission" date="2019-06" db="EMBL/GenBank/DDBJ databases">
        <authorList>
            <person name="Zheng W."/>
        </authorList>
    </citation>
    <scope>NUCLEOTIDE SEQUENCE</scope>
    <source>
        <strain evidence="6">QDHG01</strain>
    </source>
</reference>
<dbReference type="InterPro" id="IPR051834">
    <property type="entry name" value="RING_finger_E3_ligase"/>
</dbReference>
<dbReference type="GO" id="GO:0061630">
    <property type="term" value="F:ubiquitin protein ligase activity"/>
    <property type="evidence" value="ECO:0007669"/>
    <property type="project" value="TreeGrafter"/>
</dbReference>
<dbReference type="AlphaFoldDB" id="A0A8J8SYV9"/>
<feature type="domain" description="RING-type" evidence="5">
    <location>
        <begin position="49"/>
        <end position="90"/>
    </location>
</feature>
<evidence type="ECO:0000256" key="3">
    <source>
        <dbReference type="ARBA" id="ARBA00022833"/>
    </source>
</evidence>
<keyword evidence="7" id="KW-1185">Reference proteome</keyword>
<accession>A0A8J8SYV9</accession>
<sequence>MMIDIELREVMSAKKISPPGLTKRKWKSLTQLVYKPPAITANDDNSLQCSICYLEFKEGCVLKELKCLHRFHNECLRPWFKQTDTCPLCRLKIK</sequence>
<dbReference type="InterPro" id="IPR013083">
    <property type="entry name" value="Znf_RING/FYVE/PHD"/>
</dbReference>
<comment type="caution">
    <text evidence="6">The sequence shown here is derived from an EMBL/GenBank/DDBJ whole genome shotgun (WGS) entry which is preliminary data.</text>
</comment>
<evidence type="ECO:0000256" key="4">
    <source>
        <dbReference type="PROSITE-ProRule" id="PRU00175"/>
    </source>
</evidence>
<dbReference type="SUPFAM" id="SSF57850">
    <property type="entry name" value="RING/U-box"/>
    <property type="match status" value="1"/>
</dbReference>
<evidence type="ECO:0000259" key="5">
    <source>
        <dbReference type="PROSITE" id="PS50089"/>
    </source>
</evidence>
<dbReference type="OrthoDB" id="8062037at2759"/>
<dbReference type="GO" id="GO:0006511">
    <property type="term" value="P:ubiquitin-dependent protein catabolic process"/>
    <property type="evidence" value="ECO:0007669"/>
    <property type="project" value="TreeGrafter"/>
</dbReference>
<dbReference type="EMBL" id="RRYP01014525">
    <property type="protein sequence ID" value="TNV75932.1"/>
    <property type="molecule type" value="Genomic_DNA"/>
</dbReference>
<dbReference type="GO" id="GO:0008270">
    <property type="term" value="F:zinc ion binding"/>
    <property type="evidence" value="ECO:0007669"/>
    <property type="project" value="UniProtKB-KW"/>
</dbReference>
<dbReference type="InterPro" id="IPR001841">
    <property type="entry name" value="Znf_RING"/>
</dbReference>
<protein>
    <recommendedName>
        <fullName evidence="5">RING-type domain-containing protein</fullName>
    </recommendedName>
</protein>